<dbReference type="Gene3D" id="1.10.285.20">
    <property type="entry name" value="Uncharacterised protein PF01937, DUF89, domain 2"/>
    <property type="match status" value="1"/>
</dbReference>
<gene>
    <name evidence="7" type="ORF">TSPGSL018_8261</name>
</gene>
<dbReference type="AlphaFoldDB" id="A0A061SEX1"/>
<feature type="domain" description="Damage-control phosphatase ARMT1-like metal-binding" evidence="5">
    <location>
        <begin position="42"/>
        <end position="359"/>
    </location>
</feature>
<reference evidence="7" key="1">
    <citation type="submission" date="2014-05" db="EMBL/GenBank/DDBJ databases">
        <title>The transcriptome of the halophilic microalga Tetraselmis sp. GSL018 isolated from the Great Salt Lake, Utah.</title>
        <authorList>
            <person name="Jinkerson R.E."/>
            <person name="D'Adamo S."/>
            <person name="Posewitz M.C."/>
        </authorList>
    </citation>
    <scope>NUCLEOTIDE SEQUENCE</scope>
    <source>
        <strain evidence="7">GSL018</strain>
    </source>
</reference>
<organism evidence="7">
    <name type="scientific">Tetraselmis sp. GSL018</name>
    <dbReference type="NCBI Taxonomy" id="582737"/>
    <lineage>
        <taxon>Eukaryota</taxon>
        <taxon>Viridiplantae</taxon>
        <taxon>Chlorophyta</taxon>
        <taxon>core chlorophytes</taxon>
        <taxon>Chlorodendrophyceae</taxon>
        <taxon>Chlorodendrales</taxon>
        <taxon>Chlorodendraceae</taxon>
        <taxon>Tetraselmis</taxon>
    </lineage>
</organism>
<dbReference type="InterPro" id="IPR036075">
    <property type="entry name" value="ARMT-1-like_metal-bd_sf"/>
</dbReference>
<dbReference type="Gene3D" id="3.40.50.10880">
    <property type="entry name" value="Uncharacterised protein PF01937, DUF89, domain 3"/>
    <property type="match status" value="1"/>
</dbReference>
<dbReference type="GO" id="GO:0005509">
    <property type="term" value="F:calcium ion binding"/>
    <property type="evidence" value="ECO:0007669"/>
    <property type="project" value="TreeGrafter"/>
</dbReference>
<dbReference type="InterPro" id="IPR035073">
    <property type="entry name" value="At2g17340_3_helix_bundle"/>
</dbReference>
<dbReference type="InterPro" id="IPR013658">
    <property type="entry name" value="SGL"/>
</dbReference>
<dbReference type="PRINTS" id="PR01790">
    <property type="entry name" value="SMP30FAMILY"/>
</dbReference>
<dbReference type="SUPFAM" id="SSF63829">
    <property type="entry name" value="Calcium-dependent phosphotriesterase"/>
    <property type="match status" value="1"/>
</dbReference>
<protein>
    <recommendedName>
        <fullName evidence="8">Gluconolactonase</fullName>
    </recommendedName>
</protein>
<evidence type="ECO:0000256" key="2">
    <source>
        <dbReference type="ARBA" id="ARBA00008853"/>
    </source>
</evidence>
<feature type="domain" description="SMP-30/Gluconolactonase/LRE-like region" evidence="6">
    <location>
        <begin position="414"/>
        <end position="707"/>
    </location>
</feature>
<evidence type="ECO:0000259" key="6">
    <source>
        <dbReference type="Pfam" id="PF08450"/>
    </source>
</evidence>
<feature type="binding site" evidence="4">
    <location>
        <position position="517"/>
    </location>
    <ligand>
        <name>substrate</name>
    </ligand>
</feature>
<feature type="binding site" evidence="4">
    <location>
        <position position="597"/>
    </location>
    <ligand>
        <name>a divalent metal cation</name>
        <dbReference type="ChEBI" id="CHEBI:60240"/>
    </ligand>
</feature>
<dbReference type="InterPro" id="IPR011042">
    <property type="entry name" value="6-blade_b-propeller_TolB-like"/>
</dbReference>
<dbReference type="EMBL" id="GBEZ01003878">
    <property type="protein sequence ID" value="JAC81291.1"/>
    <property type="molecule type" value="Transcribed_RNA"/>
</dbReference>
<name>A0A061SEX1_9CHLO</name>
<accession>A0A061SEX1</accession>
<evidence type="ECO:0000313" key="7">
    <source>
        <dbReference type="EMBL" id="JAC81291.1"/>
    </source>
</evidence>
<proteinExistence type="inferred from homology"/>
<dbReference type="InterPro" id="IPR002791">
    <property type="entry name" value="ARMT1-like_metal-bd"/>
</dbReference>
<comment type="similarity">
    <text evidence="2">Belongs to the SMP-30/CGR1 family.</text>
</comment>
<dbReference type="GO" id="GO:0004341">
    <property type="term" value="F:gluconolactonase activity"/>
    <property type="evidence" value="ECO:0007669"/>
    <property type="project" value="TreeGrafter"/>
</dbReference>
<dbReference type="SUPFAM" id="SSF111321">
    <property type="entry name" value="AF1104-like"/>
    <property type="match status" value="1"/>
</dbReference>
<keyword evidence="4" id="KW-0862">Zinc</keyword>
<feature type="binding site" evidence="4">
    <location>
        <position position="650"/>
    </location>
    <ligand>
        <name>a divalent metal cation</name>
        <dbReference type="ChEBI" id="CHEBI:60240"/>
    </ligand>
</feature>
<evidence type="ECO:0008006" key="8">
    <source>
        <dbReference type="Google" id="ProtNLM"/>
    </source>
</evidence>
<dbReference type="Pfam" id="PF08450">
    <property type="entry name" value="SGL"/>
    <property type="match status" value="1"/>
</dbReference>
<feature type="binding site" evidence="4">
    <location>
        <position position="416"/>
    </location>
    <ligand>
        <name>a divalent metal cation</name>
        <dbReference type="ChEBI" id="CHEBI:60240"/>
    </ligand>
</feature>
<evidence type="ECO:0000256" key="1">
    <source>
        <dbReference type="ARBA" id="ARBA00001967"/>
    </source>
</evidence>
<comment type="cofactor">
    <cofactor evidence="1">
        <name>Ni(2+)</name>
        <dbReference type="ChEBI" id="CHEBI:49786"/>
    </cofactor>
</comment>
<dbReference type="GO" id="GO:0019853">
    <property type="term" value="P:L-ascorbic acid biosynthetic process"/>
    <property type="evidence" value="ECO:0007669"/>
    <property type="project" value="TreeGrafter"/>
</dbReference>
<feature type="active site" description="Proton donor/acceptor" evidence="3">
    <location>
        <position position="650"/>
    </location>
</feature>
<dbReference type="Gene3D" id="1.20.1700.10">
    <property type="entry name" value="AF1104-like"/>
    <property type="match status" value="1"/>
</dbReference>
<evidence type="ECO:0000256" key="3">
    <source>
        <dbReference type="PIRSR" id="PIRSR605511-1"/>
    </source>
</evidence>
<dbReference type="InterPro" id="IPR005511">
    <property type="entry name" value="SMP-30"/>
</dbReference>
<feature type="binding site" evidence="4">
    <location>
        <position position="538"/>
    </location>
    <ligand>
        <name>substrate</name>
    </ligand>
</feature>
<dbReference type="Pfam" id="PF01937">
    <property type="entry name" value="ARMT1-like_dom"/>
    <property type="match status" value="1"/>
</dbReference>
<comment type="cofactor">
    <cofactor evidence="4">
        <name>Zn(2+)</name>
        <dbReference type="ChEBI" id="CHEBI:29105"/>
    </cofactor>
    <text evidence="4">Binds 1 divalent metal cation per subunit.</text>
</comment>
<keyword evidence="4" id="KW-0479">Metal-binding</keyword>
<dbReference type="Gene3D" id="2.120.10.30">
    <property type="entry name" value="TolB, C-terminal domain"/>
    <property type="match status" value="1"/>
</dbReference>
<sequence>MAVQKRREIFQNLDDPDSYDPFTFDYLENGQVPLSQWIEVFRKSVPGFKRQALTVESSNPSETLKAAESFETIFNAVLDKLLEDPQADIGLDTGYDTVNCAMLCRARDLCLKRAGFGDIFLRVKEEENDRALNFLPDLIKEFDAIDDPCGRMELAVQGVFAGNIFDLGAAESERLFENSRPVFQETRLGLQRRPWVIDNLTVMMERFRGQAHGKAVIFVDNAGCDIVLGVLPLARELLRRGTAVVLAANEEPTINDITCHELKELMPRVAEIDPHILGRCWASGELSVVSSGSSLPVLDLRDVSAELCDAARGAELVILVGMGRSIETNLRARFRCDVACLGMIKHPEVAALLGGPLYGCVCRFELCGQANLDWSNLNIEPERSGDPYGVKAEISVAWPPNRHQCLERFGKDLLGECPVWDADSGTLYWVDIAYPTIHRLRVATGEQSLVKVNDLVGSIGLWGADKPGGHEIVATVGRQLVGVSFPDGVNLGRAPMAETEPLVEIIPEALACDLCFNDGKPDANGNFWVGTAPRPGSELAARASPYREVQGGGIPGVMEVDPEGTPPPARLHCVRRSATGGLEVTEVKEVGPVTVSNGLGWSPDNRTMYYTDSAARCVRAFDFDPDTCQLSGGRVYCGVPQCLPASSVPDGLTVSSDGDVWVAFWNGGAVGRFRNGRLLSLIRLPVSRPTSVAFGGPMLDTLYVTSCSRDKAETEILPEPHAGCLFAVRGLNATGFPANCFSGP</sequence>
<evidence type="ECO:0000256" key="4">
    <source>
        <dbReference type="PIRSR" id="PIRSR605511-2"/>
    </source>
</evidence>
<evidence type="ECO:0000259" key="5">
    <source>
        <dbReference type="Pfam" id="PF01937"/>
    </source>
</evidence>
<dbReference type="PANTHER" id="PTHR10907">
    <property type="entry name" value="REGUCALCIN"/>
    <property type="match status" value="1"/>
</dbReference>
<dbReference type="PANTHER" id="PTHR10907:SF47">
    <property type="entry name" value="REGUCALCIN"/>
    <property type="match status" value="1"/>
</dbReference>